<proteinExistence type="predicted"/>
<dbReference type="InterPro" id="IPR056122">
    <property type="entry name" value="DUF7705"/>
</dbReference>
<comment type="caution">
    <text evidence="2">The sequence shown here is derived from an EMBL/GenBank/DDBJ whole genome shotgun (WGS) entry which is preliminary data.</text>
</comment>
<dbReference type="PANTHER" id="PTHR33916:SF1">
    <property type="entry name" value="EXPANSIN-LIKE EG45 DOMAIN-CONTAINING PROTEIN"/>
    <property type="match status" value="1"/>
</dbReference>
<dbReference type="Proteomes" id="UP001152561">
    <property type="component" value="Unassembled WGS sequence"/>
</dbReference>
<evidence type="ECO:0000313" key="3">
    <source>
        <dbReference type="Proteomes" id="UP001152561"/>
    </source>
</evidence>
<evidence type="ECO:0000259" key="1">
    <source>
        <dbReference type="Pfam" id="PF24804"/>
    </source>
</evidence>
<sequence length="227" mass="25872">MNPDLYAVEKEWYLGSHCEVYDSAYPWYYWLIMLKNGNFDKNMILCPENGRKVSKIVTGKTFPCFGQGCMNQPLVYHNYSRIEHSSLIGGFYGTYDLDAHLTAGVDEKYFFSVSWRKNLSTGSWIISYKLRTSSKYSWLMLYLRADAAQGFNGGYHYSGRGIMKKLPESPNFKVKLTLDVRQGGDSNSQFYLLDIGSCWKNSGDSCDGDVLTDVNDHQSSNHKLVSS</sequence>
<reference evidence="3" key="1">
    <citation type="journal article" date="2023" name="Proc. Natl. Acad. Sci. U.S.A.">
        <title>Genomic and structural basis for evolution of tropane alkaloid biosynthesis.</title>
        <authorList>
            <person name="Wanga Y.-J."/>
            <person name="Taina T."/>
            <person name="Yua J.-Y."/>
            <person name="Lia J."/>
            <person name="Xua B."/>
            <person name="Chenc J."/>
            <person name="D'Auriad J.C."/>
            <person name="Huanga J.-P."/>
            <person name="Huanga S.-X."/>
        </authorList>
    </citation>
    <scope>NUCLEOTIDE SEQUENCE [LARGE SCALE GENOMIC DNA]</scope>
    <source>
        <strain evidence="3">cv. KIB-2019</strain>
    </source>
</reference>
<gene>
    <name evidence="2" type="ORF">K7X08_002627</name>
</gene>
<evidence type="ECO:0000313" key="2">
    <source>
        <dbReference type="EMBL" id="KAJ8541811.1"/>
    </source>
</evidence>
<dbReference type="Pfam" id="PF24804">
    <property type="entry name" value="DUF7705"/>
    <property type="match status" value="1"/>
</dbReference>
<accession>A0A9Q1LPJ4</accession>
<organism evidence="2 3">
    <name type="scientific">Anisodus acutangulus</name>
    <dbReference type="NCBI Taxonomy" id="402998"/>
    <lineage>
        <taxon>Eukaryota</taxon>
        <taxon>Viridiplantae</taxon>
        <taxon>Streptophyta</taxon>
        <taxon>Embryophyta</taxon>
        <taxon>Tracheophyta</taxon>
        <taxon>Spermatophyta</taxon>
        <taxon>Magnoliopsida</taxon>
        <taxon>eudicotyledons</taxon>
        <taxon>Gunneridae</taxon>
        <taxon>Pentapetalae</taxon>
        <taxon>asterids</taxon>
        <taxon>lamiids</taxon>
        <taxon>Solanales</taxon>
        <taxon>Solanaceae</taxon>
        <taxon>Solanoideae</taxon>
        <taxon>Hyoscyameae</taxon>
        <taxon>Anisodus</taxon>
    </lineage>
</organism>
<protein>
    <recommendedName>
        <fullName evidence="1">DUF7705 domain-containing protein</fullName>
    </recommendedName>
</protein>
<dbReference type="EMBL" id="JAJAGQ010000015">
    <property type="protein sequence ID" value="KAJ8541811.1"/>
    <property type="molecule type" value="Genomic_DNA"/>
</dbReference>
<feature type="domain" description="DUF7705" evidence="1">
    <location>
        <begin position="2"/>
        <end position="215"/>
    </location>
</feature>
<keyword evidence="3" id="KW-1185">Reference proteome</keyword>
<name>A0A9Q1LPJ4_9SOLA</name>
<dbReference type="AlphaFoldDB" id="A0A9Q1LPJ4"/>
<dbReference type="PANTHER" id="PTHR33916">
    <property type="entry name" value="EXPANSIN-LIKE EG45 DOMAIN-CONTAINING PROTEIN"/>
    <property type="match status" value="1"/>
</dbReference>
<dbReference type="OrthoDB" id="1901892at2759"/>